<feature type="domain" description="RCK N-terminal" evidence="3">
    <location>
        <begin position="130"/>
        <end position="246"/>
    </location>
</feature>
<dbReference type="RefSeq" id="WP_163963611.1">
    <property type="nucleotide sequence ID" value="NZ_JAAGNX010000002.1"/>
</dbReference>
<dbReference type="InterPro" id="IPR036291">
    <property type="entry name" value="NAD(P)-bd_dom_sf"/>
</dbReference>
<dbReference type="Gene3D" id="1.10.287.70">
    <property type="match status" value="1"/>
</dbReference>
<dbReference type="GO" id="GO:0006813">
    <property type="term" value="P:potassium ion transport"/>
    <property type="evidence" value="ECO:0007669"/>
    <property type="project" value="InterPro"/>
</dbReference>
<dbReference type="InterPro" id="IPR050721">
    <property type="entry name" value="Trk_Ktr_HKT_K-transport"/>
</dbReference>
<dbReference type="SUPFAM" id="SSF81324">
    <property type="entry name" value="Voltage-gated potassium channels"/>
    <property type="match status" value="1"/>
</dbReference>
<comment type="subcellular location">
    <subcellularLocation>
        <location evidence="1">Cell membrane</location>
        <topology evidence="1">Multi-pass membrane protein</topology>
    </subcellularLocation>
</comment>
<dbReference type="Pfam" id="PF07885">
    <property type="entry name" value="Ion_trans_2"/>
    <property type="match status" value="1"/>
</dbReference>
<evidence type="ECO:0000256" key="1">
    <source>
        <dbReference type="ARBA" id="ARBA00004651"/>
    </source>
</evidence>
<dbReference type="SUPFAM" id="SSF116726">
    <property type="entry name" value="TrkA C-terminal domain-like"/>
    <property type="match status" value="2"/>
</dbReference>
<dbReference type="PANTHER" id="PTHR43833:SF13">
    <property type="entry name" value="POTASSIUM CHANNEL PROTEIN 2-RELATED"/>
    <property type="match status" value="1"/>
</dbReference>
<dbReference type="SUPFAM" id="SSF51735">
    <property type="entry name" value="NAD(P)-binding Rossmann-fold domains"/>
    <property type="match status" value="2"/>
</dbReference>
<evidence type="ECO:0000259" key="3">
    <source>
        <dbReference type="PROSITE" id="PS51201"/>
    </source>
</evidence>
<dbReference type="EMBL" id="JAAGNX010000002">
    <property type="protein sequence ID" value="NDV62052.1"/>
    <property type="molecule type" value="Genomic_DNA"/>
</dbReference>
<feature type="domain" description="RCK N-terminal" evidence="3">
    <location>
        <begin position="352"/>
        <end position="468"/>
    </location>
</feature>
<evidence type="ECO:0000313" key="5">
    <source>
        <dbReference type="Proteomes" id="UP000478417"/>
    </source>
</evidence>
<protein>
    <submittedName>
        <fullName evidence="4">Potassium transporter TrkA</fullName>
    </submittedName>
</protein>
<dbReference type="Gene3D" id="3.40.50.720">
    <property type="entry name" value="NAD(P)-binding Rossmann-like Domain"/>
    <property type="match status" value="2"/>
</dbReference>
<evidence type="ECO:0000313" key="4">
    <source>
        <dbReference type="EMBL" id="NDV62052.1"/>
    </source>
</evidence>
<keyword evidence="2" id="KW-0472">Membrane</keyword>
<feature type="transmembrane region" description="Helical" evidence="2">
    <location>
        <begin position="27"/>
        <end position="46"/>
    </location>
</feature>
<sequence length="565" mass="62318">MKFLVSQFSYFLSDRQAKRNLSALRTYVLFLLAIVFLYSVLFHFVMLLEDQEHSWLTGFYWTLTVMSTLGFGDITFHTDIGRLFSILVLGSGVVLLLIMLPFAFIRFFYAPWLEAQIRARAPRKLPPNICDHVIICRQDSITNGLIRKLTVNKIPYCLLEPDPVIAVQLREDGFSVVTGEIDDPETYEAVNVESARLLLANAEDPINTNILLTARSLNSSLPIIAIAEEEDSLDIFSMSGATYPLPLKIRLGEHLATRVSAGVGTAHEVGRFKDLVIVEFLVHDTPLAGETLRNTHVRERTGMNVVGIWESGHLQPVDPDKPLAETCVPVAIGTEEQVKKLNELLGEGPDNPHEVLVIGGGKVGRSTAVTLKKRGVHVRILDLKPELQEELKPYCDEVIIGNAADRATVERAGIANVSAVALTTNDDAQNIHLAVYCRRLQPQLSIVSRITRERNIEAIYRAGADFVLSYASLGCEFITAYLLGREPVMVGEGAEFFTIDVPVVLHDTVLAESGIGSKTGLVVIAIEHDGETVTNPPATTLLKPSARLIMLGTNSQRELFAELFA</sequence>
<dbReference type="InterPro" id="IPR003148">
    <property type="entry name" value="RCK_N"/>
</dbReference>
<dbReference type="Pfam" id="PF02254">
    <property type="entry name" value="TrkA_N"/>
    <property type="match status" value="2"/>
</dbReference>
<reference evidence="4 5" key="1">
    <citation type="submission" date="2020-02" db="EMBL/GenBank/DDBJ databases">
        <title>Albibacoteraceae fam. nov., the first described family within the subdivision 4 Verrucomicrobia.</title>
        <authorList>
            <person name="Xi F."/>
        </authorList>
    </citation>
    <scope>NUCLEOTIDE SEQUENCE [LARGE SCALE GENOMIC DNA]</scope>
    <source>
        <strain evidence="4 5">CK1056</strain>
    </source>
</reference>
<feature type="transmembrane region" description="Helical" evidence="2">
    <location>
        <begin position="83"/>
        <end position="109"/>
    </location>
</feature>
<keyword evidence="5" id="KW-1185">Reference proteome</keyword>
<keyword evidence="2" id="KW-0812">Transmembrane</keyword>
<dbReference type="PRINTS" id="PR00169">
    <property type="entry name" value="KCHANNEL"/>
</dbReference>
<gene>
    <name evidence="4" type="ORF">G0Q06_06300</name>
</gene>
<proteinExistence type="predicted"/>
<keyword evidence="2" id="KW-1133">Transmembrane helix</keyword>
<feature type="transmembrane region" description="Helical" evidence="2">
    <location>
        <begin position="58"/>
        <end position="76"/>
    </location>
</feature>
<organism evidence="4 5">
    <name type="scientific">Oceanipulchritudo coccoides</name>
    <dbReference type="NCBI Taxonomy" id="2706888"/>
    <lineage>
        <taxon>Bacteria</taxon>
        <taxon>Pseudomonadati</taxon>
        <taxon>Verrucomicrobiota</taxon>
        <taxon>Opitutia</taxon>
        <taxon>Puniceicoccales</taxon>
        <taxon>Oceanipulchritudinaceae</taxon>
        <taxon>Oceanipulchritudo</taxon>
    </lineage>
</organism>
<dbReference type="Proteomes" id="UP000478417">
    <property type="component" value="Unassembled WGS sequence"/>
</dbReference>
<dbReference type="PROSITE" id="PS51201">
    <property type="entry name" value="RCK_N"/>
    <property type="match status" value="2"/>
</dbReference>
<dbReference type="PANTHER" id="PTHR43833">
    <property type="entry name" value="POTASSIUM CHANNEL PROTEIN 2-RELATED-RELATED"/>
    <property type="match status" value="1"/>
</dbReference>
<evidence type="ECO:0000256" key="2">
    <source>
        <dbReference type="SAM" id="Phobius"/>
    </source>
</evidence>
<dbReference type="Gene3D" id="3.30.70.1450">
    <property type="entry name" value="Regulator of K+ conductance, C-terminal domain"/>
    <property type="match status" value="2"/>
</dbReference>
<accession>A0A6B2M0X8</accession>
<dbReference type="InterPro" id="IPR013099">
    <property type="entry name" value="K_chnl_dom"/>
</dbReference>
<comment type="caution">
    <text evidence="4">The sequence shown here is derived from an EMBL/GenBank/DDBJ whole genome shotgun (WGS) entry which is preliminary data.</text>
</comment>
<dbReference type="GO" id="GO:0005886">
    <property type="term" value="C:plasma membrane"/>
    <property type="evidence" value="ECO:0007669"/>
    <property type="project" value="UniProtKB-SubCell"/>
</dbReference>
<dbReference type="AlphaFoldDB" id="A0A6B2M0X8"/>
<name>A0A6B2M0X8_9BACT</name>
<dbReference type="InterPro" id="IPR036721">
    <property type="entry name" value="RCK_C_sf"/>
</dbReference>